<dbReference type="AlphaFoldDB" id="A0AB35BYW0"/>
<dbReference type="GO" id="GO:0055085">
    <property type="term" value="P:transmembrane transport"/>
    <property type="evidence" value="ECO:0007669"/>
    <property type="project" value="InterPro"/>
</dbReference>
<feature type="transmembrane region" description="Helical" evidence="8">
    <location>
        <begin position="197"/>
        <end position="217"/>
    </location>
</feature>
<dbReference type="RefSeq" id="WP_213403483.1">
    <property type="nucleotide sequence ID" value="NZ_JAGIBT010000001.1"/>
</dbReference>
<keyword evidence="3" id="KW-0410">Iron transport</keyword>
<organism evidence="9 10">
    <name type="scientific">Wohlfahrtiimonas chitiniclastica</name>
    <dbReference type="NCBI Taxonomy" id="400946"/>
    <lineage>
        <taxon>Bacteria</taxon>
        <taxon>Pseudomonadati</taxon>
        <taxon>Pseudomonadota</taxon>
        <taxon>Gammaproteobacteria</taxon>
        <taxon>Cardiobacteriales</taxon>
        <taxon>Ignatzschineriaceae</taxon>
        <taxon>Wohlfahrtiimonas</taxon>
    </lineage>
</organism>
<feature type="transmembrane region" description="Helical" evidence="8">
    <location>
        <begin position="252"/>
        <end position="272"/>
    </location>
</feature>
<keyword evidence="4 7" id="KW-0812">Transmembrane</keyword>
<dbReference type="InterPro" id="IPR037294">
    <property type="entry name" value="ABC_BtuC-like"/>
</dbReference>
<dbReference type="InterPro" id="IPR001626">
    <property type="entry name" value="ABC_TroCD"/>
</dbReference>
<accession>A0AB35BYW0</accession>
<dbReference type="GO" id="GO:0071281">
    <property type="term" value="P:cellular response to iron ion"/>
    <property type="evidence" value="ECO:0007669"/>
    <property type="project" value="UniProtKB-ARBA"/>
</dbReference>
<evidence type="ECO:0000256" key="5">
    <source>
        <dbReference type="ARBA" id="ARBA00022989"/>
    </source>
</evidence>
<name>A0AB35BYW0_9GAMM</name>
<feature type="transmembrane region" description="Helical" evidence="8">
    <location>
        <begin position="126"/>
        <end position="152"/>
    </location>
</feature>
<dbReference type="Gene3D" id="1.10.3470.10">
    <property type="entry name" value="ABC transporter involved in vitamin B12 uptake, BtuC"/>
    <property type="match status" value="1"/>
</dbReference>
<protein>
    <submittedName>
        <fullName evidence="9">Metal ABC transporter permease</fullName>
    </submittedName>
</protein>
<dbReference type="PANTHER" id="PTHR30477">
    <property type="entry name" value="ABC-TRANSPORTER METAL-BINDING PROTEIN"/>
    <property type="match status" value="1"/>
</dbReference>
<keyword evidence="5 8" id="KW-1133">Transmembrane helix</keyword>
<feature type="transmembrane region" description="Helical" evidence="8">
    <location>
        <begin position="97"/>
        <end position="114"/>
    </location>
</feature>
<comment type="subcellular location">
    <subcellularLocation>
        <location evidence="7">Cell membrane</location>
        <topology evidence="7">Multi-pass membrane protein</topology>
    </subcellularLocation>
    <subcellularLocation>
        <location evidence="1">Membrane</location>
        <topology evidence="1">Multi-pass membrane protein</topology>
    </subcellularLocation>
</comment>
<reference evidence="9" key="1">
    <citation type="submission" date="2021-03" db="EMBL/GenBank/DDBJ databases">
        <title>Identification and antibiotic profiling of Wohlfahrtiimonas chitiniclastica, an underestimated human pathogen.</title>
        <authorList>
            <person name="Kopf A."/>
            <person name="Bunk B."/>
            <person name="Coldewey S."/>
            <person name="Gunzer F."/>
            <person name="Riedel T."/>
            <person name="Schroettner P."/>
        </authorList>
    </citation>
    <scope>NUCLEOTIDE SEQUENCE</scope>
    <source>
        <strain evidence="9">DSM 100917</strain>
    </source>
</reference>
<keyword evidence="7" id="KW-0813">Transport</keyword>
<keyword evidence="3" id="KW-0406">Ion transport</keyword>
<dbReference type="GO" id="GO:0006826">
    <property type="term" value="P:iron ion transport"/>
    <property type="evidence" value="ECO:0007669"/>
    <property type="project" value="UniProtKB-KW"/>
</dbReference>
<dbReference type="GO" id="GO:0043190">
    <property type="term" value="C:ATP-binding cassette (ABC) transporter complex"/>
    <property type="evidence" value="ECO:0007669"/>
    <property type="project" value="InterPro"/>
</dbReference>
<feature type="transmembrane region" description="Helical" evidence="8">
    <location>
        <begin position="60"/>
        <end position="85"/>
    </location>
</feature>
<evidence type="ECO:0000313" key="10">
    <source>
        <dbReference type="Proteomes" id="UP000680020"/>
    </source>
</evidence>
<evidence type="ECO:0000256" key="6">
    <source>
        <dbReference type="ARBA" id="ARBA00023136"/>
    </source>
</evidence>
<keyword evidence="6 8" id="KW-0472">Membrane</keyword>
<feature type="transmembrane region" description="Helical" evidence="8">
    <location>
        <begin position="172"/>
        <end position="191"/>
    </location>
</feature>
<dbReference type="CDD" id="cd06550">
    <property type="entry name" value="TM_ABC_iron-siderophores_like"/>
    <property type="match status" value="1"/>
</dbReference>
<dbReference type="GO" id="GO:0010043">
    <property type="term" value="P:response to zinc ion"/>
    <property type="evidence" value="ECO:0007669"/>
    <property type="project" value="TreeGrafter"/>
</dbReference>
<sequence>MDSFITFFTEPFQLELMRRALYAAIVIAIICALFSCFLVLKGWSLIGDAISHAVLPGVVISFIIGIPFIVGAFFSGIFCAFATGFIKNNSRIKEDTVMGILFSGMFAIGLVMITKVESNIHLSHILFGNILGITHAEFIFTLVMSGIIGIILLIKVKDLILFCFDPIQAKVVGLPVTLMHYLLLSMLSLTIVTALQAAGIVLVIAMLIAPGITAFLLTKRFEYMLLIAVLASVSASVIGTIISYHLDADTGPSIVIVQAILFALAYSVSLLLRPSATKTPHQA</sequence>
<feature type="transmembrane region" description="Helical" evidence="8">
    <location>
        <begin position="224"/>
        <end position="246"/>
    </location>
</feature>
<gene>
    <name evidence="9" type="ORF">J7561_00495</name>
</gene>
<feature type="transmembrane region" description="Helical" evidence="8">
    <location>
        <begin position="20"/>
        <end position="40"/>
    </location>
</feature>
<comment type="caution">
    <text evidence="9">The sequence shown here is derived from an EMBL/GenBank/DDBJ whole genome shotgun (WGS) entry which is preliminary data.</text>
</comment>
<proteinExistence type="inferred from homology"/>
<dbReference type="Proteomes" id="UP000680020">
    <property type="component" value="Unassembled WGS sequence"/>
</dbReference>
<dbReference type="PANTHER" id="PTHR30477:SF24">
    <property type="entry name" value="IRON TRANSPORT SYSTEM MEMBRANE PROTEIN HI_0359-RELATED"/>
    <property type="match status" value="1"/>
</dbReference>
<dbReference type="EMBL" id="JAGIBU010000001">
    <property type="protein sequence ID" value="MBS7823680.1"/>
    <property type="molecule type" value="Genomic_DNA"/>
</dbReference>
<evidence type="ECO:0000256" key="2">
    <source>
        <dbReference type="ARBA" id="ARBA00008034"/>
    </source>
</evidence>
<evidence type="ECO:0000256" key="7">
    <source>
        <dbReference type="RuleBase" id="RU003943"/>
    </source>
</evidence>
<evidence type="ECO:0000256" key="4">
    <source>
        <dbReference type="ARBA" id="ARBA00022692"/>
    </source>
</evidence>
<evidence type="ECO:0000313" key="9">
    <source>
        <dbReference type="EMBL" id="MBS7823680.1"/>
    </source>
</evidence>
<dbReference type="SUPFAM" id="SSF81345">
    <property type="entry name" value="ABC transporter involved in vitamin B12 uptake, BtuC"/>
    <property type="match status" value="1"/>
</dbReference>
<keyword evidence="3" id="KW-0408">Iron</keyword>
<dbReference type="FunFam" id="1.10.3470.10:FF:000003">
    <property type="entry name" value="Iron ABC transporter permease SitD"/>
    <property type="match status" value="1"/>
</dbReference>
<evidence type="ECO:0000256" key="8">
    <source>
        <dbReference type="SAM" id="Phobius"/>
    </source>
</evidence>
<evidence type="ECO:0000256" key="3">
    <source>
        <dbReference type="ARBA" id="ARBA00022496"/>
    </source>
</evidence>
<dbReference type="Pfam" id="PF00950">
    <property type="entry name" value="ABC-3"/>
    <property type="match status" value="1"/>
</dbReference>
<comment type="similarity">
    <text evidence="2 7">Belongs to the ABC-3 integral membrane protein family.</text>
</comment>
<evidence type="ECO:0000256" key="1">
    <source>
        <dbReference type="ARBA" id="ARBA00004141"/>
    </source>
</evidence>